<dbReference type="InterPro" id="IPR000572">
    <property type="entry name" value="OxRdtase_Mopterin-bd_dom"/>
</dbReference>
<dbReference type="PRINTS" id="PR00407">
    <property type="entry name" value="EUMOPTERIN"/>
</dbReference>
<keyword evidence="3" id="KW-1185">Reference proteome</keyword>
<feature type="domain" description="Oxidoreductase molybdopterin-binding" evidence="1">
    <location>
        <begin position="74"/>
        <end position="226"/>
    </location>
</feature>
<keyword evidence="2" id="KW-0560">Oxidoreductase</keyword>
<evidence type="ECO:0000313" key="2">
    <source>
        <dbReference type="EMBL" id="QDU68483.1"/>
    </source>
</evidence>
<dbReference type="PANTHER" id="PTHR43032:SF4">
    <property type="entry name" value="OXIDOREDUCTASE MOLYBDOPTERIN-BINDING DOMAIN-CONTAINING PROTEIN"/>
    <property type="match status" value="1"/>
</dbReference>
<organism evidence="2 3">
    <name type="scientific">Engelhardtia mirabilis</name>
    <dbReference type="NCBI Taxonomy" id="2528011"/>
    <lineage>
        <taxon>Bacteria</taxon>
        <taxon>Pseudomonadati</taxon>
        <taxon>Planctomycetota</taxon>
        <taxon>Planctomycetia</taxon>
        <taxon>Planctomycetia incertae sedis</taxon>
        <taxon>Engelhardtia</taxon>
    </lineage>
</organism>
<reference evidence="2 3" key="1">
    <citation type="submission" date="2019-02" db="EMBL/GenBank/DDBJ databases">
        <title>Deep-cultivation of Planctomycetes and their phenomic and genomic characterization uncovers novel biology.</title>
        <authorList>
            <person name="Wiegand S."/>
            <person name="Jogler M."/>
            <person name="Boedeker C."/>
            <person name="Pinto D."/>
            <person name="Vollmers J."/>
            <person name="Rivas-Marin E."/>
            <person name="Kohn T."/>
            <person name="Peeters S.H."/>
            <person name="Heuer A."/>
            <person name="Rast P."/>
            <person name="Oberbeckmann S."/>
            <person name="Bunk B."/>
            <person name="Jeske O."/>
            <person name="Meyerdierks A."/>
            <person name="Storesund J.E."/>
            <person name="Kallscheuer N."/>
            <person name="Luecker S."/>
            <person name="Lage O.M."/>
            <person name="Pohl T."/>
            <person name="Merkel B.J."/>
            <person name="Hornburger P."/>
            <person name="Mueller R.-W."/>
            <person name="Bruemmer F."/>
            <person name="Labrenz M."/>
            <person name="Spormann A.M."/>
            <person name="Op den Camp H."/>
            <person name="Overmann J."/>
            <person name="Amann R."/>
            <person name="Jetten M.S.M."/>
            <person name="Mascher T."/>
            <person name="Medema M.H."/>
            <person name="Devos D.P."/>
            <person name="Kaster A.-K."/>
            <person name="Ovreas L."/>
            <person name="Rohde M."/>
            <person name="Galperin M.Y."/>
            <person name="Jogler C."/>
        </authorList>
    </citation>
    <scope>NUCLEOTIDE SEQUENCE [LARGE SCALE GENOMIC DNA]</scope>
    <source>
        <strain evidence="2 3">Pla133</strain>
    </source>
</reference>
<dbReference type="KEGG" id="pbap:Pla133_35810"/>
<evidence type="ECO:0000313" key="3">
    <source>
        <dbReference type="Proteomes" id="UP000316921"/>
    </source>
</evidence>
<protein>
    <submittedName>
        <fullName evidence="2">Sulfoxide reductase catalytic subunit YedY</fullName>
        <ecNumber evidence="2">1.8.-.-</ecNumber>
    </submittedName>
</protein>
<dbReference type="RefSeq" id="WP_419191657.1">
    <property type="nucleotide sequence ID" value="NZ_CP036287.1"/>
</dbReference>
<dbReference type="InterPro" id="IPR008335">
    <property type="entry name" value="Mopterin_OxRdtase_euk"/>
</dbReference>
<gene>
    <name evidence="2" type="primary">yedY</name>
    <name evidence="2" type="ORF">Pla133_35810</name>
</gene>
<dbReference type="Proteomes" id="UP000316921">
    <property type="component" value="Chromosome"/>
</dbReference>
<accession>A0A518BNH3</accession>
<dbReference type="EC" id="1.8.-.-" evidence="2"/>
<sequence>MSDADPLARMDPDSLVARRRNFIERQIASHPERVDVRFEGRAPEGEGPPNRHGMPLVPVGQRSVPNWPVLDLGHHPEIAREDWRLDVGGDVENPVTLDWGALMDLPQVSIDADFHCVTTWSKLDMTFGGVTFRDLASLVVPKESARFVFATGYDCAPGTDVPYTTNLPLERALDPDVMIVHTVDGQPLAREHGGPVRMVTPRLYAWKGAKWIRRIEFLAADRLGFWELRGYSNTAEPWFDDRYSS</sequence>
<evidence type="ECO:0000259" key="1">
    <source>
        <dbReference type="Pfam" id="PF00174"/>
    </source>
</evidence>
<dbReference type="Gene3D" id="3.90.420.10">
    <property type="entry name" value="Oxidoreductase, molybdopterin-binding domain"/>
    <property type="match status" value="1"/>
</dbReference>
<dbReference type="EMBL" id="CP036287">
    <property type="protein sequence ID" value="QDU68483.1"/>
    <property type="molecule type" value="Genomic_DNA"/>
</dbReference>
<dbReference type="PANTHER" id="PTHR43032">
    <property type="entry name" value="PROTEIN-METHIONINE-SULFOXIDE REDUCTASE"/>
    <property type="match status" value="1"/>
</dbReference>
<dbReference type="Pfam" id="PF00174">
    <property type="entry name" value="Oxidored_molyb"/>
    <property type="match status" value="1"/>
</dbReference>
<dbReference type="InterPro" id="IPR036374">
    <property type="entry name" value="OxRdtase_Mopterin-bd_sf"/>
</dbReference>
<dbReference type="SUPFAM" id="SSF56524">
    <property type="entry name" value="Oxidoreductase molybdopterin-binding domain"/>
    <property type="match status" value="1"/>
</dbReference>
<dbReference type="GO" id="GO:0016491">
    <property type="term" value="F:oxidoreductase activity"/>
    <property type="evidence" value="ECO:0007669"/>
    <property type="project" value="UniProtKB-KW"/>
</dbReference>
<proteinExistence type="predicted"/>
<name>A0A518BNH3_9BACT</name>
<dbReference type="AlphaFoldDB" id="A0A518BNH3"/>